<evidence type="ECO:0000256" key="1">
    <source>
        <dbReference type="SAM" id="MobiDB-lite"/>
    </source>
</evidence>
<evidence type="ECO:0000313" key="2">
    <source>
        <dbReference type="EMBL" id="VDP85149.1"/>
    </source>
</evidence>
<keyword evidence="3" id="KW-1185">Reference proteome</keyword>
<dbReference type="Proteomes" id="UP000269396">
    <property type="component" value="Unassembled WGS sequence"/>
</dbReference>
<dbReference type="EMBL" id="UZAL01047732">
    <property type="protein sequence ID" value="VDP85149.1"/>
    <property type="molecule type" value="Genomic_DNA"/>
</dbReference>
<sequence>MIVETPDGETLYVHHQSNEDGSSGLVILNDTGEQVNNPTLMAQVMDALVALPENVINETLNADNSNVNIESELDASSLQRLEKSPNNRNLRSEFNKTIVNNDRFFQTSTNGCQTGGRRLSPTHTIDNEDDDEDLDNDESESLVAHLAAFANQPESQQTTICVEGMGSGASTHDLIMWCLYNGIFIRGYADEPTFIIEFVYQGEAYTLSASYGKFLSCLMFMRLLL</sequence>
<name>A0A183Q4M8_9TREM</name>
<dbReference type="AlphaFoldDB" id="A0A183Q4M8"/>
<gene>
    <name evidence="2" type="ORF">SMTD_LOCUS21564</name>
</gene>
<dbReference type="STRING" id="31246.A0A183Q4M8"/>
<feature type="region of interest" description="Disordered" evidence="1">
    <location>
        <begin position="106"/>
        <end position="135"/>
    </location>
</feature>
<reference evidence="2 3" key="1">
    <citation type="submission" date="2018-11" db="EMBL/GenBank/DDBJ databases">
        <authorList>
            <consortium name="Pathogen Informatics"/>
        </authorList>
    </citation>
    <scope>NUCLEOTIDE SEQUENCE [LARGE SCALE GENOMIC DNA]</scope>
    <source>
        <strain>Denwood</strain>
        <strain evidence="3">Zambia</strain>
    </source>
</reference>
<accession>A0A183Q4M8</accession>
<proteinExistence type="predicted"/>
<organism evidence="2 3">
    <name type="scientific">Schistosoma mattheei</name>
    <dbReference type="NCBI Taxonomy" id="31246"/>
    <lineage>
        <taxon>Eukaryota</taxon>
        <taxon>Metazoa</taxon>
        <taxon>Spiralia</taxon>
        <taxon>Lophotrochozoa</taxon>
        <taxon>Platyhelminthes</taxon>
        <taxon>Trematoda</taxon>
        <taxon>Digenea</taxon>
        <taxon>Strigeidida</taxon>
        <taxon>Schistosomatoidea</taxon>
        <taxon>Schistosomatidae</taxon>
        <taxon>Schistosoma</taxon>
    </lineage>
</organism>
<protein>
    <submittedName>
        <fullName evidence="2">Uncharacterized protein</fullName>
    </submittedName>
</protein>
<evidence type="ECO:0000313" key="3">
    <source>
        <dbReference type="Proteomes" id="UP000269396"/>
    </source>
</evidence>